<reference evidence="5 6" key="1">
    <citation type="journal article" date="2017" name="ISME J.">
        <title>Potential for microbial H2 and metal transformations associated with novel bacteria and archaea in deep terrestrial subsurface sediments.</title>
        <authorList>
            <person name="Hernsdorf A.W."/>
            <person name="Amano Y."/>
            <person name="Miyakawa K."/>
            <person name="Ise K."/>
            <person name="Suzuki Y."/>
            <person name="Anantharaman K."/>
            <person name="Probst A."/>
            <person name="Burstein D."/>
            <person name="Thomas B.C."/>
            <person name="Banfield J.F."/>
        </authorList>
    </citation>
    <scope>NUCLEOTIDE SEQUENCE [LARGE SCALE GENOMIC DNA]</scope>
    <source>
        <strain evidence="5">HGW-Wallbacteria-1</strain>
    </source>
</reference>
<dbReference type="PANTHER" id="PTHR32319">
    <property type="entry name" value="BACTERIAL HEMOLYSIN-LIKE PROTEIN"/>
    <property type="match status" value="1"/>
</dbReference>
<keyword evidence="5" id="KW-0808">Transferase</keyword>
<dbReference type="GO" id="GO:0008168">
    <property type="term" value="F:methyltransferase activity"/>
    <property type="evidence" value="ECO:0007669"/>
    <property type="project" value="UniProtKB-KW"/>
</dbReference>
<dbReference type="PROSITE" id="PS50889">
    <property type="entry name" value="S4"/>
    <property type="match status" value="1"/>
</dbReference>
<evidence type="ECO:0000313" key="6">
    <source>
        <dbReference type="Proteomes" id="UP000233256"/>
    </source>
</evidence>
<dbReference type="SUPFAM" id="SSF55174">
    <property type="entry name" value="Alpha-L RNA-binding motif"/>
    <property type="match status" value="1"/>
</dbReference>
<dbReference type="NCBIfam" id="TIGR00478">
    <property type="entry name" value="tly"/>
    <property type="match status" value="1"/>
</dbReference>
<dbReference type="SUPFAM" id="SSF53335">
    <property type="entry name" value="S-adenosyl-L-methionine-dependent methyltransferases"/>
    <property type="match status" value="1"/>
</dbReference>
<dbReference type="InterPro" id="IPR047048">
    <property type="entry name" value="TlyA"/>
</dbReference>
<dbReference type="AlphaFoldDB" id="A0A2N1PTK8"/>
<dbReference type="InterPro" id="IPR029063">
    <property type="entry name" value="SAM-dependent_MTases_sf"/>
</dbReference>
<dbReference type="PIRSF" id="PIRSF005578">
    <property type="entry name" value="TlyA"/>
    <property type="match status" value="1"/>
</dbReference>
<dbReference type="Pfam" id="PF01728">
    <property type="entry name" value="FtsJ"/>
    <property type="match status" value="1"/>
</dbReference>
<evidence type="ECO:0000256" key="3">
    <source>
        <dbReference type="PROSITE-ProRule" id="PRU00182"/>
    </source>
</evidence>
<dbReference type="Pfam" id="PF01479">
    <property type="entry name" value="S4"/>
    <property type="match status" value="1"/>
</dbReference>
<dbReference type="CDD" id="cd02440">
    <property type="entry name" value="AdoMet_MTases"/>
    <property type="match status" value="1"/>
</dbReference>
<dbReference type="SMART" id="SM00363">
    <property type="entry name" value="S4"/>
    <property type="match status" value="1"/>
</dbReference>
<dbReference type="EMBL" id="PGXC01000002">
    <property type="protein sequence ID" value="PKK91683.1"/>
    <property type="molecule type" value="Genomic_DNA"/>
</dbReference>
<dbReference type="Proteomes" id="UP000233256">
    <property type="component" value="Unassembled WGS sequence"/>
</dbReference>
<dbReference type="PANTHER" id="PTHR32319:SF0">
    <property type="entry name" value="BACTERIAL HEMOLYSIN-LIKE PROTEIN"/>
    <property type="match status" value="1"/>
</dbReference>
<proteinExistence type="inferred from homology"/>
<dbReference type="InterPro" id="IPR002942">
    <property type="entry name" value="S4_RNA-bd"/>
</dbReference>
<dbReference type="InterPro" id="IPR036986">
    <property type="entry name" value="S4_RNA-bd_sf"/>
</dbReference>
<organism evidence="5 6">
    <name type="scientific">Candidatus Wallbacteria bacterium HGW-Wallbacteria-1</name>
    <dbReference type="NCBI Taxonomy" id="2013854"/>
    <lineage>
        <taxon>Bacteria</taxon>
        <taxon>Candidatus Walliibacteriota</taxon>
    </lineage>
</organism>
<comment type="similarity">
    <text evidence="2">Belongs to the TlyA family.</text>
</comment>
<feature type="domain" description="RNA-binding S4" evidence="4">
    <location>
        <begin position="11"/>
        <end position="76"/>
    </location>
</feature>
<gene>
    <name evidence="5" type="ORF">CVV64_03185</name>
</gene>
<dbReference type="Gene3D" id="3.10.290.10">
    <property type="entry name" value="RNA-binding S4 domain"/>
    <property type="match status" value="1"/>
</dbReference>
<sequence>MPVAKSRVRGNRLDNELVERGLVDTRNRAQRLIMAGLVRVNGTPVIKAAHVVSPDQQITVEGETCPYVSRGGLKLVNAIRSFQIDVRDQEFMDAGASTGGFTDCLLQEGATAVWAVDVGYGQLAWKLRQDPRVKVFERTNVRSADLESLGRDRAFDGLVADLSFIGLSKVLVSLVPLIRVGGKMILLVKPQFEAGREKVEKGGVVKDPRAVVQCAREVWTEASRLGIRVTGVMPSNVETPHGNVELLLFGVREAKPVADKSEMSVDETKVLFDQISGEKSRRESRKGAS</sequence>
<evidence type="ECO:0000256" key="1">
    <source>
        <dbReference type="ARBA" id="ARBA00022884"/>
    </source>
</evidence>
<dbReference type="CDD" id="cd00165">
    <property type="entry name" value="S4"/>
    <property type="match status" value="1"/>
</dbReference>
<dbReference type="InterPro" id="IPR002877">
    <property type="entry name" value="RNA_MeTrfase_FtsJ_dom"/>
</dbReference>
<evidence type="ECO:0000256" key="2">
    <source>
        <dbReference type="ARBA" id="ARBA00029460"/>
    </source>
</evidence>
<keyword evidence="5" id="KW-0489">Methyltransferase</keyword>
<keyword evidence="1 3" id="KW-0694">RNA-binding</keyword>
<comment type="caution">
    <text evidence="5">The sequence shown here is derived from an EMBL/GenBank/DDBJ whole genome shotgun (WGS) entry which is preliminary data.</text>
</comment>
<evidence type="ECO:0000259" key="4">
    <source>
        <dbReference type="SMART" id="SM00363"/>
    </source>
</evidence>
<evidence type="ECO:0000313" key="5">
    <source>
        <dbReference type="EMBL" id="PKK91683.1"/>
    </source>
</evidence>
<dbReference type="GO" id="GO:0003723">
    <property type="term" value="F:RNA binding"/>
    <property type="evidence" value="ECO:0007669"/>
    <property type="project" value="UniProtKB-KW"/>
</dbReference>
<name>A0A2N1PTK8_9BACT</name>
<accession>A0A2N1PTK8</accession>
<dbReference type="Gene3D" id="3.40.50.150">
    <property type="entry name" value="Vaccinia Virus protein VP39"/>
    <property type="match status" value="1"/>
</dbReference>
<dbReference type="GO" id="GO:0032259">
    <property type="term" value="P:methylation"/>
    <property type="evidence" value="ECO:0007669"/>
    <property type="project" value="UniProtKB-KW"/>
</dbReference>
<dbReference type="InterPro" id="IPR004538">
    <property type="entry name" value="Hemolysin_A/TlyA"/>
</dbReference>
<protein>
    <submittedName>
        <fullName evidence="5">TlyA family rRNA (Cytidine-2'-O)-methyltransferase</fullName>
    </submittedName>
</protein>